<dbReference type="Gene3D" id="3.40.50.300">
    <property type="entry name" value="P-loop containing nucleotide triphosphate hydrolases"/>
    <property type="match status" value="1"/>
</dbReference>
<dbReference type="PANTHER" id="PTHR11361">
    <property type="entry name" value="DNA MISMATCH REPAIR PROTEIN MUTS FAMILY MEMBER"/>
    <property type="match status" value="1"/>
</dbReference>
<dbReference type="SMART" id="SM00534">
    <property type="entry name" value="MUTSac"/>
    <property type="match status" value="1"/>
</dbReference>
<feature type="transmembrane region" description="Helical" evidence="6">
    <location>
        <begin position="469"/>
        <end position="495"/>
    </location>
</feature>
<dbReference type="SUPFAM" id="SSF48334">
    <property type="entry name" value="DNA repair protein MutS, domain III"/>
    <property type="match status" value="1"/>
</dbReference>
<evidence type="ECO:0000313" key="9">
    <source>
        <dbReference type="EMBL" id="TBT98440.1"/>
    </source>
</evidence>
<dbReference type="InterPro" id="IPR000432">
    <property type="entry name" value="DNA_mismatch_repair_MutS_C"/>
</dbReference>
<feature type="domain" description="DNA mismatch repair protein MutS core" evidence="7">
    <location>
        <begin position="169"/>
        <end position="523"/>
    </location>
</feature>
<dbReference type="SMART" id="SM00533">
    <property type="entry name" value="MUTSd"/>
    <property type="match status" value="1"/>
</dbReference>
<dbReference type="InterPro" id="IPR027417">
    <property type="entry name" value="P-loop_NTPase"/>
</dbReference>
<dbReference type="Pfam" id="PF05192">
    <property type="entry name" value="MutS_III"/>
    <property type="match status" value="1"/>
</dbReference>
<reference evidence="9 10" key="1">
    <citation type="submission" date="2017-12" db="EMBL/GenBank/DDBJ databases">
        <authorList>
            <person name="Pombert J.-F."/>
            <person name="Haag K.L."/>
            <person name="Ebert D."/>
        </authorList>
    </citation>
    <scope>NUCLEOTIDE SEQUENCE [LARGE SCALE GENOMIC DNA]</scope>
    <source>
        <strain evidence="9">FI-OER-3-3</strain>
    </source>
</reference>
<dbReference type="InterPro" id="IPR007696">
    <property type="entry name" value="DNA_mismatch_repair_MutS_core"/>
</dbReference>
<keyword evidence="4" id="KW-0238">DNA-binding</keyword>
<dbReference type="Pfam" id="PF00488">
    <property type="entry name" value="MutS_V"/>
    <property type="match status" value="1"/>
</dbReference>
<evidence type="ECO:0000256" key="5">
    <source>
        <dbReference type="ARBA" id="ARBA00023254"/>
    </source>
</evidence>
<dbReference type="Proteomes" id="UP000292362">
    <property type="component" value="Unassembled WGS sequence"/>
</dbReference>
<evidence type="ECO:0000256" key="2">
    <source>
        <dbReference type="ARBA" id="ARBA00022741"/>
    </source>
</evidence>
<accession>A0A4Q9KVU8</accession>
<evidence type="ECO:0000256" key="4">
    <source>
        <dbReference type="ARBA" id="ARBA00023125"/>
    </source>
</evidence>
<keyword evidence="6" id="KW-1133">Transmembrane helix</keyword>
<dbReference type="Gene3D" id="1.10.1420.10">
    <property type="match status" value="1"/>
</dbReference>
<proteinExistence type="inferred from homology"/>
<feature type="domain" description="DNA mismatch repair proteins mutS family" evidence="8">
    <location>
        <begin position="536"/>
        <end position="711"/>
    </location>
</feature>
<dbReference type="AlphaFoldDB" id="A0A4Q9KVU8"/>
<keyword evidence="5" id="KW-0469">Meiosis</keyword>
<dbReference type="GO" id="GO:0140664">
    <property type="term" value="F:ATP-dependent DNA damage sensor activity"/>
    <property type="evidence" value="ECO:0007669"/>
    <property type="project" value="InterPro"/>
</dbReference>
<evidence type="ECO:0000259" key="8">
    <source>
        <dbReference type="SMART" id="SM00534"/>
    </source>
</evidence>
<evidence type="ECO:0000256" key="6">
    <source>
        <dbReference type="SAM" id="Phobius"/>
    </source>
</evidence>
<organism evidence="9 10">
    <name type="scientific">Hamiltosporidium tvaerminnensis</name>
    <dbReference type="NCBI Taxonomy" id="1176355"/>
    <lineage>
        <taxon>Eukaryota</taxon>
        <taxon>Fungi</taxon>
        <taxon>Fungi incertae sedis</taxon>
        <taxon>Microsporidia</taxon>
        <taxon>Dubosqiidae</taxon>
        <taxon>Hamiltosporidium</taxon>
    </lineage>
</organism>
<comment type="similarity">
    <text evidence="1">Belongs to the DNA mismatch repair MutS family.</text>
</comment>
<dbReference type="EMBL" id="PITJ01001754">
    <property type="protein sequence ID" value="TBT98440.1"/>
    <property type="molecule type" value="Genomic_DNA"/>
</dbReference>
<evidence type="ECO:0000256" key="3">
    <source>
        <dbReference type="ARBA" id="ARBA00022840"/>
    </source>
</evidence>
<keyword evidence="3" id="KW-0067">ATP-binding</keyword>
<keyword evidence="6" id="KW-0472">Membrane</keyword>
<dbReference type="InterPro" id="IPR045076">
    <property type="entry name" value="MutS"/>
</dbReference>
<dbReference type="GO" id="GO:0006298">
    <property type="term" value="P:mismatch repair"/>
    <property type="evidence" value="ECO:0007669"/>
    <property type="project" value="InterPro"/>
</dbReference>
<dbReference type="VEuPathDB" id="MicrosporidiaDB:CWI37_1754p0010"/>
<name>A0A4Q9KVU8_9MICR</name>
<protein>
    <submittedName>
        <fullName evidence="9">MutS domain V-containing protein</fullName>
    </submittedName>
</protein>
<dbReference type="GO" id="GO:0005634">
    <property type="term" value="C:nucleus"/>
    <property type="evidence" value="ECO:0007669"/>
    <property type="project" value="TreeGrafter"/>
</dbReference>
<dbReference type="InterPro" id="IPR017261">
    <property type="entry name" value="DNA_mismatch_repair_MutS/MSH"/>
</dbReference>
<dbReference type="SUPFAM" id="SSF52540">
    <property type="entry name" value="P-loop containing nucleoside triphosphate hydrolases"/>
    <property type="match status" value="1"/>
</dbReference>
<dbReference type="GO" id="GO:0007131">
    <property type="term" value="P:reciprocal meiotic recombination"/>
    <property type="evidence" value="ECO:0007669"/>
    <property type="project" value="TreeGrafter"/>
</dbReference>
<evidence type="ECO:0000259" key="7">
    <source>
        <dbReference type="SMART" id="SM00533"/>
    </source>
</evidence>
<keyword evidence="2" id="KW-0547">Nucleotide-binding</keyword>
<dbReference type="InterPro" id="IPR036187">
    <property type="entry name" value="DNA_mismatch_repair_MutS_sf"/>
</dbReference>
<comment type="caution">
    <text evidence="9">The sequence shown here is derived from an EMBL/GenBank/DDBJ whole genome shotgun (WGS) entry which is preliminary data.</text>
</comment>
<dbReference type="GO" id="GO:0030983">
    <property type="term" value="F:mismatched DNA binding"/>
    <property type="evidence" value="ECO:0007669"/>
    <property type="project" value="InterPro"/>
</dbReference>
<keyword evidence="6" id="KW-0812">Transmembrane</keyword>
<gene>
    <name evidence="9" type="ORF">CWI37_1754p0010</name>
</gene>
<dbReference type="PIRSF" id="PIRSF037677">
    <property type="entry name" value="DNA_mis_repair_Msh6"/>
    <property type="match status" value="1"/>
</dbReference>
<evidence type="ECO:0000256" key="1">
    <source>
        <dbReference type="ARBA" id="ARBA00006271"/>
    </source>
</evidence>
<dbReference type="GO" id="GO:0005524">
    <property type="term" value="F:ATP binding"/>
    <property type="evidence" value="ECO:0007669"/>
    <property type="project" value="UniProtKB-KW"/>
</dbReference>
<dbReference type="PANTHER" id="PTHR11361:SF21">
    <property type="entry name" value="MUTS PROTEIN HOMOLOG 4"/>
    <property type="match status" value="1"/>
</dbReference>
<evidence type="ECO:0000313" key="10">
    <source>
        <dbReference type="Proteomes" id="UP000292362"/>
    </source>
</evidence>
<sequence length="753" mass="87442">MLMNCDRTDNQTKTACIAISRSKFPLVGLSIHESTTNKIEIFEFTDNWSFHILIQRLKIDSVNKIIISENQNILENILHKEVQESDIIILPRNNFEEDIDSLILENLKNNFNIESLRDKHFTLSSLSALYKFLDKNINSCFLEYILLDQFMFISQKTIEDLEIFKSKDNKGPTLYGLLKNTKTKMGEKLLKYNLAQPLLDTNEITNRHDLIIFFSENQIVFHTLEKYFKSLVDIDQIINFLYKERSDSNYEYDVGCCVKLNSLFNIIEGIKSFYQKYESKEILTKNLILKDFFNIIFRPEISEIINSINKIFDRTALYSHNTQENISSCIKIIRNGVDTKLDISRQIYSENLNDLYEILSDYESKYSLSINLVFDSAKGYLFKIKSDEFKIIEDNFYKDIYKNQNDDIIREDPFSIQNASTEFILISRKKGFILFTSVEVQKINLRIKDSYLQVMEISSKIFEFSKKKIFSFLEIFHIFGNIIGLVDLVISFYIFTKKYKCCIPEFGDSLIVTESHHPFFTAKNSILNSFYCCPDLNFNIITGTNMSGKTTYVKHIALICIMGQIGCPIIGKYASLKPFKNILTRLNSEDNMEMNLSSFAVELLDIKNILDFSDSNSLIIIDELGRSTSYLDSISFSVVVSKYLVFKKSFTYFITHFNEIILCLKKYQNVNVLKNCNFKVTSGINKIINGIEIASKFLNPKIINDSLEIKRNISCFNSGTVDTFQNSEIQLALQINKTKNKEKALEEIFKARK</sequence>